<comment type="caution">
    <text evidence="3">The sequence shown here is derived from an EMBL/GenBank/DDBJ whole genome shotgun (WGS) entry which is preliminary data.</text>
</comment>
<organism evidence="3">
    <name type="scientific">Heliothis virescens</name>
    <name type="common">Tobacco budworm moth</name>
    <dbReference type="NCBI Taxonomy" id="7102"/>
    <lineage>
        <taxon>Eukaryota</taxon>
        <taxon>Metazoa</taxon>
        <taxon>Ecdysozoa</taxon>
        <taxon>Arthropoda</taxon>
        <taxon>Hexapoda</taxon>
        <taxon>Insecta</taxon>
        <taxon>Pterygota</taxon>
        <taxon>Neoptera</taxon>
        <taxon>Endopterygota</taxon>
        <taxon>Lepidoptera</taxon>
        <taxon>Glossata</taxon>
        <taxon>Ditrysia</taxon>
        <taxon>Noctuoidea</taxon>
        <taxon>Noctuidae</taxon>
        <taxon>Heliothinae</taxon>
        <taxon>Heliothis</taxon>
    </lineage>
</organism>
<evidence type="ECO:0000256" key="2">
    <source>
        <dbReference type="SAM" id="MobiDB-lite"/>
    </source>
</evidence>
<gene>
    <name evidence="3" type="ORF">B5V51_2121</name>
</gene>
<sequence>MGDQDFQFPTPTCSNVAADIAKNSTIIEEGPRICPLCNSIVRLFYIHYTSKILMCENMKCEYPFGDDFTIYESDDDGYFVSELELSNIKTKHSSRSDKSARQTSRRASTQGTSSELSTTEWSEINRLNQAYDSDDSLTSSNIFTKKSSQRRLEKRAKRQENEDKIKQNVEKIKELNRVLFSDEEELDTIRNEKWIKNLSSMQSATGMKLVKDQELQKLKKTERNPVGELKIDIEARQDSISSIKIEIGKQLANK</sequence>
<accession>A0A2A4JHC7</accession>
<reference evidence="3" key="1">
    <citation type="submission" date="2017-09" db="EMBL/GenBank/DDBJ databases">
        <title>Contemporary evolution of a Lepidopteran species, Heliothis virescens, in response to modern agricultural practices.</title>
        <authorList>
            <person name="Fritz M.L."/>
            <person name="Deyonke A.M."/>
            <person name="Papanicolaou A."/>
            <person name="Micinski S."/>
            <person name="Westbrook J."/>
            <person name="Gould F."/>
        </authorList>
    </citation>
    <scope>NUCLEOTIDE SEQUENCE [LARGE SCALE GENOMIC DNA]</scope>
    <source>
        <strain evidence="3">HvINT-</strain>
        <tissue evidence="3">Whole body</tissue>
    </source>
</reference>
<proteinExistence type="predicted"/>
<evidence type="ECO:0000256" key="1">
    <source>
        <dbReference type="SAM" id="Coils"/>
    </source>
</evidence>
<feature type="region of interest" description="Disordered" evidence="2">
    <location>
        <begin position="91"/>
        <end position="119"/>
    </location>
</feature>
<protein>
    <submittedName>
        <fullName evidence="3">Uncharacterized protein</fullName>
    </submittedName>
</protein>
<evidence type="ECO:0000313" key="3">
    <source>
        <dbReference type="EMBL" id="PCG71219.1"/>
    </source>
</evidence>
<name>A0A2A4JHC7_HELVI</name>
<keyword evidence="1" id="KW-0175">Coiled coil</keyword>
<dbReference type="AlphaFoldDB" id="A0A2A4JHC7"/>
<feature type="compositionally biased region" description="Polar residues" evidence="2">
    <location>
        <begin position="101"/>
        <end position="111"/>
    </location>
</feature>
<dbReference type="EMBL" id="NWSH01001445">
    <property type="protein sequence ID" value="PCG71219.1"/>
    <property type="molecule type" value="Genomic_DNA"/>
</dbReference>
<feature type="coiled-coil region" evidence="1">
    <location>
        <begin position="158"/>
        <end position="192"/>
    </location>
</feature>